<dbReference type="Proteomes" id="UP000014160">
    <property type="component" value="Unassembled WGS sequence"/>
</dbReference>
<dbReference type="GO" id="GO:0005975">
    <property type="term" value="P:carbohydrate metabolic process"/>
    <property type="evidence" value="ECO:0007669"/>
    <property type="project" value="InterPro"/>
</dbReference>
<name>R2V723_9ENTE</name>
<organism evidence="7 9">
    <name type="scientific">Enterococcus gilvus ATCC BAA-350</name>
    <dbReference type="NCBI Taxonomy" id="1158614"/>
    <lineage>
        <taxon>Bacteria</taxon>
        <taxon>Bacillati</taxon>
        <taxon>Bacillota</taxon>
        <taxon>Bacilli</taxon>
        <taxon>Lactobacillales</taxon>
        <taxon>Enterococcaceae</taxon>
        <taxon>Enterococcus</taxon>
    </lineage>
</organism>
<dbReference type="GO" id="GO:0016773">
    <property type="term" value="F:phosphotransferase activity, alcohol group as acceptor"/>
    <property type="evidence" value="ECO:0007669"/>
    <property type="project" value="InterPro"/>
</dbReference>
<evidence type="ECO:0000313" key="7">
    <source>
        <dbReference type="EMBL" id="EOI53535.1"/>
    </source>
</evidence>
<evidence type="ECO:0000313" key="9">
    <source>
        <dbReference type="Proteomes" id="UP000013750"/>
    </source>
</evidence>
<accession>R2V723</accession>
<comment type="similarity">
    <text evidence="1 4">Belongs to the FGGY kinase family.</text>
</comment>
<dbReference type="InterPro" id="IPR018485">
    <property type="entry name" value="FGGY_C"/>
</dbReference>
<evidence type="ECO:0000256" key="1">
    <source>
        <dbReference type="ARBA" id="ARBA00009156"/>
    </source>
</evidence>
<keyword evidence="2 4" id="KW-0808">Transferase</keyword>
<evidence type="ECO:0000259" key="5">
    <source>
        <dbReference type="Pfam" id="PF00370"/>
    </source>
</evidence>
<dbReference type="OrthoDB" id="9805576at2"/>
<dbReference type="InterPro" id="IPR018483">
    <property type="entry name" value="Carb_kinase_FGGY_CS"/>
</dbReference>
<dbReference type="RefSeq" id="WP_010781831.1">
    <property type="nucleotide sequence ID" value="NZ_ASWH01000001.1"/>
</dbReference>
<sequence>MKDATVEYFIGIDIGTTSIKSVVYDDAFQIIDQKNKKYAYIINENGWTEIDPSTWSKIVLEQLREIFSIISYQKVKGIGITGQMHTTVFLDSDNQPVRPAIMWNDKRTGDVVERIKAQLPENEQTKNILKIVSTGSPLANLIWVKEHEPDYYERLDKLLIAKDYIRLVLTGEWATDFCDASTSSLFNVHKKEWSRELLEMFHLPSTLLPKVQYASSSAGNLNLALVGIKGESQIPVIIGTGDNVASAIANQSKHEDPIISLGTSGVVILTNSKDEWLAKGKNILAEISKDDQRIVTQGALQSGAKVIEWWSNQIILQNVTQFECELEKKLGNNKVIFFPYLSGDKTLFNESNLSGAFYGIDLTSTQNDFSLAVYEGVAFAIKRLIQEMHSDRSFKQVLLIGGGAKSQLWPKIFANVLDMTIQVNQESREASCGAAMLAYYHRHHQFPELVTPLKKIVPEKELTAKYQKKYQSFIEFSNVIIQKERRQKNET</sequence>
<dbReference type="InterPro" id="IPR043129">
    <property type="entry name" value="ATPase_NBD"/>
</dbReference>
<dbReference type="PATRIC" id="fig|1158614.3.peg.3465"/>
<proteinExistence type="inferred from homology"/>
<keyword evidence="10" id="KW-1185">Reference proteome</keyword>
<dbReference type="EMBL" id="ASWH01000001">
    <property type="protein sequence ID" value="EOW81190.1"/>
    <property type="molecule type" value="Genomic_DNA"/>
</dbReference>
<gene>
    <name evidence="8" type="ORF">I592_00475</name>
    <name evidence="7" type="ORF">UKC_03487</name>
</gene>
<evidence type="ECO:0000259" key="6">
    <source>
        <dbReference type="Pfam" id="PF02782"/>
    </source>
</evidence>
<evidence type="ECO:0000256" key="2">
    <source>
        <dbReference type="ARBA" id="ARBA00022679"/>
    </source>
</evidence>
<evidence type="ECO:0000256" key="4">
    <source>
        <dbReference type="RuleBase" id="RU003733"/>
    </source>
</evidence>
<comment type="caution">
    <text evidence="7">The sequence shown here is derived from an EMBL/GenBank/DDBJ whole genome shotgun (WGS) entry which is preliminary data.</text>
</comment>
<evidence type="ECO:0008006" key="11">
    <source>
        <dbReference type="Google" id="ProtNLM"/>
    </source>
</evidence>
<evidence type="ECO:0000256" key="3">
    <source>
        <dbReference type="ARBA" id="ARBA00022777"/>
    </source>
</evidence>
<dbReference type="Gene3D" id="3.30.420.40">
    <property type="match status" value="2"/>
</dbReference>
<dbReference type="CDD" id="cd07808">
    <property type="entry name" value="ASKHA_NBD_FGGY_EcXK-like"/>
    <property type="match status" value="1"/>
</dbReference>
<dbReference type="Proteomes" id="UP000013750">
    <property type="component" value="Unassembled WGS sequence"/>
</dbReference>
<dbReference type="Pfam" id="PF00370">
    <property type="entry name" value="FGGY_N"/>
    <property type="match status" value="1"/>
</dbReference>
<dbReference type="SUPFAM" id="SSF53067">
    <property type="entry name" value="Actin-like ATPase domain"/>
    <property type="match status" value="2"/>
</dbReference>
<dbReference type="GO" id="GO:0016301">
    <property type="term" value="F:kinase activity"/>
    <property type="evidence" value="ECO:0007669"/>
    <property type="project" value="UniProtKB-KW"/>
</dbReference>
<dbReference type="InterPro" id="IPR018484">
    <property type="entry name" value="FGGY_N"/>
</dbReference>
<dbReference type="InterPro" id="IPR050406">
    <property type="entry name" value="FGGY_Carb_Kinase"/>
</dbReference>
<dbReference type="PROSITE" id="PS00445">
    <property type="entry name" value="FGGY_KINASES_2"/>
    <property type="match status" value="1"/>
</dbReference>
<protein>
    <recommendedName>
        <fullName evidence="11">Xylulokinase</fullName>
    </recommendedName>
</protein>
<dbReference type="PANTHER" id="PTHR43095">
    <property type="entry name" value="SUGAR KINASE"/>
    <property type="match status" value="1"/>
</dbReference>
<evidence type="ECO:0000313" key="8">
    <source>
        <dbReference type="EMBL" id="EOW81190.1"/>
    </source>
</evidence>
<dbReference type="Pfam" id="PF02782">
    <property type="entry name" value="FGGY_C"/>
    <property type="match status" value="1"/>
</dbReference>
<dbReference type="eggNOG" id="COG1070">
    <property type="taxonomic scope" value="Bacteria"/>
</dbReference>
<reference evidence="8 10" key="2">
    <citation type="submission" date="2013-03" db="EMBL/GenBank/DDBJ databases">
        <title>The Genome Sequence of Enterococcus gilvus ATCC BAA-350 (PacBio/Illumina hybrid assembly).</title>
        <authorList>
            <consortium name="The Broad Institute Genomics Platform"/>
            <consortium name="The Broad Institute Genome Sequencing Center for Infectious Disease"/>
            <person name="Earl A."/>
            <person name="Russ C."/>
            <person name="Gilmore M."/>
            <person name="Surin D."/>
            <person name="Walker B."/>
            <person name="Young S."/>
            <person name="Zeng Q."/>
            <person name="Gargeya S."/>
            <person name="Fitzgerald M."/>
            <person name="Haas B."/>
            <person name="Abouelleil A."/>
            <person name="Allen A.W."/>
            <person name="Alvarado L."/>
            <person name="Arachchi H.M."/>
            <person name="Berlin A.M."/>
            <person name="Chapman S.B."/>
            <person name="Gainer-Dewar J."/>
            <person name="Goldberg J."/>
            <person name="Griggs A."/>
            <person name="Gujja S."/>
            <person name="Hansen M."/>
            <person name="Howarth C."/>
            <person name="Imamovic A."/>
            <person name="Ireland A."/>
            <person name="Larimer J."/>
            <person name="McCowan C."/>
            <person name="Murphy C."/>
            <person name="Pearson M."/>
            <person name="Poon T.W."/>
            <person name="Priest M."/>
            <person name="Roberts A."/>
            <person name="Saif S."/>
            <person name="Shea T."/>
            <person name="Sisk P."/>
            <person name="Sykes S."/>
            <person name="Wortman J."/>
            <person name="Nusbaum C."/>
            <person name="Birren B."/>
        </authorList>
    </citation>
    <scope>NUCLEOTIDE SEQUENCE [LARGE SCALE GENOMIC DNA]</scope>
    <source>
        <strain evidence="8 10">ATCC BAA-350</strain>
    </source>
</reference>
<dbReference type="EMBL" id="AJDQ01000012">
    <property type="protein sequence ID" value="EOI53535.1"/>
    <property type="molecule type" value="Genomic_DNA"/>
</dbReference>
<evidence type="ECO:0000313" key="10">
    <source>
        <dbReference type="Proteomes" id="UP000014160"/>
    </source>
</evidence>
<dbReference type="InterPro" id="IPR000577">
    <property type="entry name" value="Carb_kinase_FGGY"/>
</dbReference>
<feature type="domain" description="Carbohydrate kinase FGGY C-terminal" evidence="6">
    <location>
        <begin position="259"/>
        <end position="440"/>
    </location>
</feature>
<dbReference type="HOGENOM" id="CLU_009281_3_0_9"/>
<dbReference type="AlphaFoldDB" id="R2V723"/>
<reference evidence="7 9" key="1">
    <citation type="submission" date="2013-02" db="EMBL/GenBank/DDBJ databases">
        <title>The Genome Sequence of Enterococcus gilvus ATCC BAA-350.</title>
        <authorList>
            <consortium name="The Broad Institute Genome Sequencing Platform"/>
            <consortium name="The Broad Institute Genome Sequencing Center for Infectious Disease"/>
            <person name="Earl A.M."/>
            <person name="Gilmore M.S."/>
            <person name="Lebreton F."/>
            <person name="Walker B."/>
            <person name="Young S.K."/>
            <person name="Zeng Q."/>
            <person name="Gargeya S."/>
            <person name="Fitzgerald M."/>
            <person name="Haas B."/>
            <person name="Abouelleil A."/>
            <person name="Alvarado L."/>
            <person name="Arachchi H.M."/>
            <person name="Berlin A.M."/>
            <person name="Chapman S.B."/>
            <person name="Dewar J."/>
            <person name="Goldberg J."/>
            <person name="Griggs A."/>
            <person name="Gujja S."/>
            <person name="Hansen M."/>
            <person name="Howarth C."/>
            <person name="Imamovic A."/>
            <person name="Larimer J."/>
            <person name="McCowan C."/>
            <person name="Murphy C."/>
            <person name="Neiman D."/>
            <person name="Pearson M."/>
            <person name="Priest M."/>
            <person name="Roberts A."/>
            <person name="Saif S."/>
            <person name="Shea T."/>
            <person name="Sisk P."/>
            <person name="Sykes S."/>
            <person name="Wortman J."/>
            <person name="Nusbaum C."/>
            <person name="Birren B."/>
        </authorList>
    </citation>
    <scope>NUCLEOTIDE SEQUENCE [LARGE SCALE GENOMIC DNA]</scope>
    <source>
        <strain evidence="7 9">ATCC BAA-350</strain>
    </source>
</reference>
<dbReference type="PIRSF" id="PIRSF000538">
    <property type="entry name" value="GlpK"/>
    <property type="match status" value="1"/>
</dbReference>
<feature type="domain" description="Carbohydrate kinase FGGY N-terminal" evidence="5">
    <location>
        <begin position="8"/>
        <end position="248"/>
    </location>
</feature>
<dbReference type="PANTHER" id="PTHR43095:SF5">
    <property type="entry name" value="XYLULOSE KINASE"/>
    <property type="match status" value="1"/>
</dbReference>
<keyword evidence="3 4" id="KW-0418">Kinase</keyword>